<dbReference type="SUPFAM" id="SSF47240">
    <property type="entry name" value="Ferritin-like"/>
    <property type="match status" value="1"/>
</dbReference>
<accession>Q1QG59</accession>
<dbReference type="CDD" id="cd00657">
    <property type="entry name" value="Ferritin_like"/>
    <property type="match status" value="1"/>
</dbReference>
<dbReference type="RefSeq" id="WP_011504950.1">
    <property type="nucleotide sequence ID" value="NC_007959.1"/>
</dbReference>
<sequence>MNRAEENLMAWLRDAHAMEEHDVTMLNSLASRTGDYPDVRARLEQHLLETRRQAEALEGCILRRGGDTSTLKDLAGKMIAFGQGMSGMFADDEIVKGAMASYAFEHMEVAAYRVLIVAAETAGDAHTKAVCERILKEELSMASDLEAHLPDLAREYLRRSQVRRSQAR</sequence>
<keyword evidence="1" id="KW-0614">Plasmid</keyword>
<keyword evidence="2" id="KW-1185">Reference proteome</keyword>
<evidence type="ECO:0000313" key="1">
    <source>
        <dbReference type="EMBL" id="ABE64788.1"/>
    </source>
</evidence>
<organism evidence="1 2">
    <name type="scientific">Nitrobacter hamburgensis (strain DSM 10229 / NCIMB 13809 / X14)</name>
    <dbReference type="NCBI Taxonomy" id="323097"/>
    <lineage>
        <taxon>Bacteria</taxon>
        <taxon>Pseudomonadati</taxon>
        <taxon>Pseudomonadota</taxon>
        <taxon>Alphaproteobacteria</taxon>
        <taxon>Hyphomicrobiales</taxon>
        <taxon>Nitrobacteraceae</taxon>
        <taxon>Nitrobacter</taxon>
    </lineage>
</organism>
<dbReference type="KEGG" id="nha:Nham_4157"/>
<name>Q1QG59_NITHX</name>
<gene>
    <name evidence="1" type="ordered locus">Nham_4157</name>
</gene>
<protein>
    <submittedName>
        <fullName evidence="1">Uncharacterized protein</fullName>
    </submittedName>
</protein>
<proteinExistence type="predicted"/>
<dbReference type="HOGENOM" id="CLU_093759_1_0_5"/>
<dbReference type="EMBL" id="CP000320">
    <property type="protein sequence ID" value="ABE64788.1"/>
    <property type="molecule type" value="Genomic_DNA"/>
</dbReference>
<dbReference type="InterPro" id="IPR009078">
    <property type="entry name" value="Ferritin-like_SF"/>
</dbReference>
<geneLocation type="plasmid" evidence="2">
    <name>pNITHX1</name>
</geneLocation>
<dbReference type="OrthoDB" id="7273732at2"/>
<dbReference type="Proteomes" id="UP000001953">
    <property type="component" value="Plasmid 1"/>
</dbReference>
<dbReference type="Pfam" id="PF05974">
    <property type="entry name" value="DUF892"/>
    <property type="match status" value="1"/>
</dbReference>
<dbReference type="InterPro" id="IPR012347">
    <property type="entry name" value="Ferritin-like"/>
</dbReference>
<dbReference type="Gene3D" id="1.20.1260.10">
    <property type="match status" value="1"/>
</dbReference>
<dbReference type="AlphaFoldDB" id="Q1QG59"/>
<dbReference type="InterPro" id="IPR010287">
    <property type="entry name" value="DUF892_YciF-like"/>
</dbReference>
<evidence type="ECO:0000313" key="2">
    <source>
        <dbReference type="Proteomes" id="UP000001953"/>
    </source>
</evidence>
<reference evidence="2" key="1">
    <citation type="submission" date="2006-03" db="EMBL/GenBank/DDBJ databases">
        <title>Complete sequence of plasmid 1 of Nitrobacter hamburgensis X14.</title>
        <authorList>
            <consortium name="US DOE Joint Genome Institute"/>
            <person name="Copeland A."/>
            <person name="Lucas S."/>
            <person name="Lapidus A."/>
            <person name="Barry K."/>
            <person name="Detter J.C."/>
            <person name="Glavina del Rio T."/>
            <person name="Hammon N."/>
            <person name="Israni S."/>
            <person name="Dalin E."/>
            <person name="Tice H."/>
            <person name="Pitluck S."/>
            <person name="Chain P."/>
            <person name="Malfatti S."/>
            <person name="Shin M."/>
            <person name="Vergez L."/>
            <person name="Schmutz J."/>
            <person name="Larimer F."/>
            <person name="Land M."/>
            <person name="Hauser L."/>
            <person name="Kyrpides N."/>
            <person name="Ivanova N."/>
            <person name="Ward B."/>
            <person name="Arp D."/>
            <person name="Klotz M."/>
            <person name="Stein L."/>
            <person name="O'Mullan G."/>
            <person name="Starkenburg S."/>
            <person name="Sayavedra L."/>
            <person name="Poret-Peterson A.T."/>
            <person name="Gentry M.E."/>
            <person name="Bruce D."/>
            <person name="Richardson P."/>
        </authorList>
    </citation>
    <scope>NUCLEOTIDE SEQUENCE [LARGE SCALE GENOMIC DNA]</scope>
    <source>
        <strain evidence="2">DSM 10229 / NCIMB 13809 / X14</strain>
        <plasmid evidence="2">Plasmid pNITHX1</plasmid>
    </source>
</reference>